<organism evidence="1 2">
    <name type="scientific">Psychroflexus halocasei</name>
    <dbReference type="NCBI Taxonomy" id="908615"/>
    <lineage>
        <taxon>Bacteria</taxon>
        <taxon>Pseudomonadati</taxon>
        <taxon>Bacteroidota</taxon>
        <taxon>Flavobacteriia</taxon>
        <taxon>Flavobacteriales</taxon>
        <taxon>Flavobacteriaceae</taxon>
        <taxon>Psychroflexus</taxon>
    </lineage>
</organism>
<dbReference type="InterPro" id="IPR007263">
    <property type="entry name" value="DCC1-like"/>
</dbReference>
<dbReference type="PANTHER" id="PTHR33639:SF2">
    <property type="entry name" value="DUF393 DOMAIN-CONTAINING PROTEIN"/>
    <property type="match status" value="1"/>
</dbReference>
<dbReference type="Proteomes" id="UP000198820">
    <property type="component" value="Unassembled WGS sequence"/>
</dbReference>
<dbReference type="RefSeq" id="WP_093239179.1">
    <property type="nucleotide sequence ID" value="NZ_FNQF01000002.1"/>
</dbReference>
<dbReference type="AlphaFoldDB" id="A0A1H3WTJ4"/>
<dbReference type="PANTHER" id="PTHR33639">
    <property type="entry name" value="THIOL-DISULFIDE OXIDOREDUCTASE DCC"/>
    <property type="match status" value="1"/>
</dbReference>
<keyword evidence="2" id="KW-1185">Reference proteome</keyword>
<name>A0A1H3WTJ4_9FLAO</name>
<gene>
    <name evidence="1" type="ORF">SAMN05421540_102137</name>
</gene>
<dbReference type="EMBL" id="FNQF01000002">
    <property type="protein sequence ID" value="SDZ90487.1"/>
    <property type="molecule type" value="Genomic_DNA"/>
</dbReference>
<dbReference type="GO" id="GO:0015035">
    <property type="term" value="F:protein-disulfide reductase activity"/>
    <property type="evidence" value="ECO:0007669"/>
    <property type="project" value="InterPro"/>
</dbReference>
<accession>A0A1H3WTJ4</accession>
<evidence type="ECO:0000313" key="1">
    <source>
        <dbReference type="EMBL" id="SDZ90487.1"/>
    </source>
</evidence>
<proteinExistence type="predicted"/>
<dbReference type="InterPro" id="IPR052927">
    <property type="entry name" value="DCC_oxidoreductase"/>
</dbReference>
<dbReference type="Pfam" id="PF04134">
    <property type="entry name" value="DCC1-like"/>
    <property type="match status" value="1"/>
</dbReference>
<reference evidence="1 2" key="1">
    <citation type="submission" date="2016-10" db="EMBL/GenBank/DDBJ databases">
        <authorList>
            <person name="de Groot N.N."/>
        </authorList>
    </citation>
    <scope>NUCLEOTIDE SEQUENCE [LARGE SCALE GENOMIC DNA]</scope>
    <source>
        <strain evidence="1 2">DSM 23581</strain>
    </source>
</reference>
<evidence type="ECO:0000313" key="2">
    <source>
        <dbReference type="Proteomes" id="UP000198820"/>
    </source>
</evidence>
<dbReference type="STRING" id="908615.SAMN05421540_102137"/>
<sequence length="137" mass="15806">MEIPKNKQIVLFDGVCNLCHNAVQFIIKRDPKNKFVFASLDSEIGEKLLSERHIDRSKIDSIVLIIPDDAYFIKSDAALEISKSLSSIYPIFSYFSILPQAFRDFVYDLIAKNRYRIFGKKEECPLPSPAQREKFLS</sequence>
<protein>
    <submittedName>
        <fullName evidence="1">Predicted thiol-disulfide oxidoreductase YuxK, DCC family</fullName>
    </submittedName>
</protein>